<dbReference type="AlphaFoldDB" id="A0A8T2RFU4"/>
<evidence type="ECO:0000313" key="3">
    <source>
        <dbReference type="Proteomes" id="UP000825935"/>
    </source>
</evidence>
<name>A0A8T2RFU4_CERRI</name>
<dbReference type="InterPro" id="IPR016605">
    <property type="entry name" value="Transptr_NO3_Nar2"/>
</dbReference>
<evidence type="ECO:0000313" key="2">
    <source>
        <dbReference type="EMBL" id="KAH7294830.1"/>
    </source>
</evidence>
<accession>A0A8T2RFU4</accession>
<protein>
    <submittedName>
        <fullName evidence="2">Uncharacterized protein</fullName>
    </submittedName>
</protein>
<dbReference type="GO" id="GO:0005886">
    <property type="term" value="C:plasma membrane"/>
    <property type="evidence" value="ECO:0007669"/>
    <property type="project" value="TreeGrafter"/>
</dbReference>
<comment type="caution">
    <text evidence="2">The sequence shown here is derived from an EMBL/GenBank/DDBJ whole genome shotgun (WGS) entry which is preliminary data.</text>
</comment>
<proteinExistence type="predicted"/>
<gene>
    <name evidence="2" type="ORF">KP509_27G020800</name>
</gene>
<keyword evidence="1" id="KW-0472">Membrane</keyword>
<keyword evidence="1" id="KW-1133">Transmembrane helix</keyword>
<reference evidence="2 3" key="1">
    <citation type="submission" date="2021-08" db="EMBL/GenBank/DDBJ databases">
        <title>WGS assembly of Ceratopteris richardii.</title>
        <authorList>
            <person name="Marchant D.B."/>
            <person name="Chen G."/>
            <person name="Jenkins J."/>
            <person name="Shu S."/>
            <person name="Leebens-Mack J."/>
            <person name="Grimwood J."/>
            <person name="Schmutz J."/>
            <person name="Soltis P."/>
            <person name="Soltis D."/>
            <person name="Chen Z.-H."/>
        </authorList>
    </citation>
    <scope>NUCLEOTIDE SEQUENCE [LARGE SCALE GENOMIC DNA]</scope>
    <source>
        <strain evidence="2">Whitten #5841</strain>
        <tissue evidence="2">Leaf</tissue>
    </source>
</reference>
<keyword evidence="1" id="KW-0812">Transmembrane</keyword>
<dbReference type="Pfam" id="PF16974">
    <property type="entry name" value="NAR2"/>
    <property type="match status" value="1"/>
</dbReference>
<dbReference type="GO" id="GO:0015112">
    <property type="term" value="F:nitrate transmembrane transporter activity"/>
    <property type="evidence" value="ECO:0007669"/>
    <property type="project" value="TreeGrafter"/>
</dbReference>
<dbReference type="Proteomes" id="UP000825935">
    <property type="component" value="Chromosome 27"/>
</dbReference>
<organism evidence="2 3">
    <name type="scientific">Ceratopteris richardii</name>
    <name type="common">Triangle waterfern</name>
    <dbReference type="NCBI Taxonomy" id="49495"/>
    <lineage>
        <taxon>Eukaryota</taxon>
        <taxon>Viridiplantae</taxon>
        <taxon>Streptophyta</taxon>
        <taxon>Embryophyta</taxon>
        <taxon>Tracheophyta</taxon>
        <taxon>Polypodiopsida</taxon>
        <taxon>Polypodiidae</taxon>
        <taxon>Polypodiales</taxon>
        <taxon>Pteridineae</taxon>
        <taxon>Pteridaceae</taxon>
        <taxon>Parkerioideae</taxon>
        <taxon>Ceratopteris</taxon>
    </lineage>
</organism>
<dbReference type="PANTHER" id="PTHR34806:SF1">
    <property type="entry name" value="HIGH-AFFINITY NITRATE TRANSPORTER 3.1"/>
    <property type="match status" value="1"/>
</dbReference>
<dbReference type="OMA" id="YERNVEG"/>
<dbReference type="EMBL" id="CM035432">
    <property type="protein sequence ID" value="KAH7294830.1"/>
    <property type="molecule type" value="Genomic_DNA"/>
</dbReference>
<evidence type="ECO:0000256" key="1">
    <source>
        <dbReference type="SAM" id="Phobius"/>
    </source>
</evidence>
<feature type="transmembrane region" description="Helical" evidence="1">
    <location>
        <begin position="121"/>
        <end position="140"/>
    </location>
</feature>
<sequence>MKWVLNTTAQADDSAYRTVELKLCFGAPSQVDRAWRKTNEILPPRTKPAGSTSAHASSTTVQEMQLSGWWERRSLSYYFVRAHVLDSAGEKVAYGQNSNAKRTSNLFTLEPISGRHASIDIAAAVFLAFSVISLFGFFFYEKISAEGSKA</sequence>
<dbReference type="GO" id="GO:0010167">
    <property type="term" value="P:response to nitrate"/>
    <property type="evidence" value="ECO:0007669"/>
    <property type="project" value="InterPro"/>
</dbReference>
<dbReference type="PANTHER" id="PTHR34806">
    <property type="entry name" value="HIGH-AFFINITY NITRATE TRANSPORTER 3.2"/>
    <property type="match status" value="1"/>
</dbReference>
<keyword evidence="3" id="KW-1185">Reference proteome</keyword>